<dbReference type="PANTHER" id="PTHR45856:SF11">
    <property type="entry name" value="FUNGAL LIPASE-LIKE DOMAIN-CONTAINING PROTEIN"/>
    <property type="match status" value="1"/>
</dbReference>
<evidence type="ECO:0000259" key="2">
    <source>
        <dbReference type="Pfam" id="PF00350"/>
    </source>
</evidence>
<comment type="caution">
    <text evidence="4">The sequence shown here is derived from an EMBL/GenBank/DDBJ whole genome shotgun (WGS) entry which is preliminary data.</text>
</comment>
<dbReference type="OrthoDB" id="424277at2759"/>
<feature type="transmembrane region" description="Helical" evidence="1">
    <location>
        <begin position="1042"/>
        <end position="1069"/>
    </location>
</feature>
<dbReference type="AlphaFoldDB" id="A0A9P1M693"/>
<evidence type="ECO:0000256" key="1">
    <source>
        <dbReference type="SAM" id="Phobius"/>
    </source>
</evidence>
<dbReference type="InterPro" id="IPR027417">
    <property type="entry name" value="P-loop_NTPase"/>
</dbReference>
<dbReference type="Gene3D" id="3.40.50.1820">
    <property type="entry name" value="alpha/beta hydrolase"/>
    <property type="match status" value="1"/>
</dbReference>
<dbReference type="EMBL" id="CAMXCT010006793">
    <property type="protein sequence ID" value="CAI4020155.1"/>
    <property type="molecule type" value="Genomic_DNA"/>
</dbReference>
<evidence type="ECO:0000259" key="3">
    <source>
        <dbReference type="Pfam" id="PF01764"/>
    </source>
</evidence>
<feature type="domain" description="Fungal lipase-type" evidence="3">
    <location>
        <begin position="93"/>
        <end position="190"/>
    </location>
</feature>
<gene>
    <name evidence="4" type="ORF">C1SCF055_LOCUS44597</name>
</gene>
<protein>
    <submittedName>
        <fullName evidence="6">Fungal lipase-like domain-containing protein</fullName>
    </submittedName>
</protein>
<sequence>MAQDFLKELISPGQKSNISFEESLLWKYSELARLSYKDGDIPGYEELVVDEHDRIIGKRDGQEVWLGFRGSGADSAHWLGKTGNLHALPNNDSICRGFANAMQKFHDGLKSWCQGSRIIHLTGHSRGGAFATLAGWLLANDFRDAEVNVVVFGCPRVGTSTFAEKFRNRKNLRWAGFQHAGDHVGKLPPWGEHIHLPADPFTDFQTDSSSLLQRIPAVGNALNVLWCNFILRTGAPDVDEIIRTITNQQQKAMLTIGVQAVKQQVGEQVRQAADELKRLLSADRLKEIVSDALIKQFVIQLAGTTRYLANMYTTDLEGMKSNVHDLEKNLHVLVEQLAHVPQDSTDMLKLLLEAFFKGGFILTMCRMKLDDRPHDLKERFMGLVKDVDKYLWRLAHNLQDADAFYTSLPSLVQLEAAFAAHLDNREPLFVTDEIQDELLPHYRKPTKIQQEIRKFKKEFANQVASEGPGGVAKLLSSDGLGENFVRLLEAILEDVALDSEPLKPCHEEVKILKQRMDDMLLPEVVLTGPTKAGKSSLANALLGKEVASTSAAPDSFLPIRFIPQGGKKFHVELRGEGLRDHPDLFKDKVDEELKAVLEAREVNTAEEVHEAIEKMNKGLRNFLDSKIFVQKFSEEETHVLSQYLCAGWSVDIKIPVRSPEALPVILVDLPGKTEGGLIGEFIKTMVRGSCIRASTALLVLGWENLAELDRDGADPTQRFFGGASNFSGYYMVITKVFEKDTFDQINQTVRRKAAQLKPEPLGIRFINSYLLRAHAASLAGSLPVNFPSVETDASDEERCRCEGEQHRCQIIFRGVENRLMQKKDQKKFNGKDLEEELKEKLDEFPETATFTSELYSSVDQRFPELFLGPHLERMQRHIKRLVDEICHHVEICLGSERQRQANIDACRKLLGNLDVEFMEPVKKKAWLEIQGKIEEMAEFDEFDSTRSHEETEEFHNRVCETFGPEVADWRRRNAFWYARHLYARRFVDQIKSSAERESTRAYEQILCQELAEKTHAIGPSPRDVEIDYEFFWSMSKVAGPPIYYSALLGAFVMCGVIAGAPAASVIGFAKAVLSARIYSVMSQHSHYHSFKADKSLRLEVLQAHADQNLSILSEASKGWVQKTLERRLRMLEKQLDASDVPHLEEKLQKNLQALANLQEISVWVKEEVKQRTSPSEDAGGVALSGFILDCEGAFCDDVCFVFGNLTLVIGRRCGRRRGEIVLRNS</sequence>
<keyword evidence="7" id="KW-1185">Reference proteome</keyword>
<evidence type="ECO:0000313" key="4">
    <source>
        <dbReference type="EMBL" id="CAI4020155.1"/>
    </source>
</evidence>
<dbReference type="InterPro" id="IPR045063">
    <property type="entry name" value="Dynamin_N"/>
</dbReference>
<accession>A0A9P1M693</accession>
<keyword evidence="1" id="KW-0472">Membrane</keyword>
<keyword evidence="1" id="KW-0812">Transmembrane</keyword>
<dbReference type="InterPro" id="IPR029058">
    <property type="entry name" value="AB_hydrolase_fold"/>
</dbReference>
<dbReference type="InterPro" id="IPR002921">
    <property type="entry name" value="Fungal_lipase-type"/>
</dbReference>
<name>A0A9P1M693_9DINO</name>
<dbReference type="Gene3D" id="3.40.50.300">
    <property type="entry name" value="P-loop containing nucleotide triphosphate hydrolases"/>
    <property type="match status" value="1"/>
</dbReference>
<dbReference type="Pfam" id="PF00350">
    <property type="entry name" value="Dynamin_N"/>
    <property type="match status" value="1"/>
</dbReference>
<dbReference type="PANTHER" id="PTHR45856">
    <property type="entry name" value="ALPHA/BETA-HYDROLASES SUPERFAMILY PROTEIN"/>
    <property type="match status" value="1"/>
</dbReference>
<proteinExistence type="predicted"/>
<keyword evidence="1" id="KW-1133">Transmembrane helix</keyword>
<organism evidence="4">
    <name type="scientific">Cladocopium goreaui</name>
    <dbReference type="NCBI Taxonomy" id="2562237"/>
    <lineage>
        <taxon>Eukaryota</taxon>
        <taxon>Sar</taxon>
        <taxon>Alveolata</taxon>
        <taxon>Dinophyceae</taxon>
        <taxon>Suessiales</taxon>
        <taxon>Symbiodiniaceae</taxon>
        <taxon>Cladocopium</taxon>
    </lineage>
</organism>
<evidence type="ECO:0000313" key="5">
    <source>
        <dbReference type="EMBL" id="CAL1173530.1"/>
    </source>
</evidence>
<dbReference type="InterPro" id="IPR051218">
    <property type="entry name" value="Sec_MonoDiacylglyc_Lipase"/>
</dbReference>
<dbReference type="SUPFAM" id="SSF52540">
    <property type="entry name" value="P-loop containing nucleoside triphosphate hydrolases"/>
    <property type="match status" value="1"/>
</dbReference>
<reference evidence="5" key="2">
    <citation type="submission" date="2024-04" db="EMBL/GenBank/DDBJ databases">
        <authorList>
            <person name="Chen Y."/>
            <person name="Shah S."/>
            <person name="Dougan E. K."/>
            <person name="Thang M."/>
            <person name="Chan C."/>
        </authorList>
    </citation>
    <scope>NUCLEOTIDE SEQUENCE [LARGE SCALE GENOMIC DNA]</scope>
</reference>
<dbReference type="SUPFAM" id="SSF53474">
    <property type="entry name" value="alpha/beta-Hydrolases"/>
    <property type="match status" value="1"/>
</dbReference>
<dbReference type="EMBL" id="CAMXCT020006793">
    <property type="protein sequence ID" value="CAL1173530.1"/>
    <property type="molecule type" value="Genomic_DNA"/>
</dbReference>
<dbReference type="GO" id="GO:0006629">
    <property type="term" value="P:lipid metabolic process"/>
    <property type="evidence" value="ECO:0007669"/>
    <property type="project" value="InterPro"/>
</dbReference>
<reference evidence="4" key="1">
    <citation type="submission" date="2022-10" db="EMBL/GenBank/DDBJ databases">
        <authorList>
            <person name="Chen Y."/>
            <person name="Dougan E. K."/>
            <person name="Chan C."/>
            <person name="Rhodes N."/>
            <person name="Thang M."/>
        </authorList>
    </citation>
    <scope>NUCLEOTIDE SEQUENCE</scope>
</reference>
<dbReference type="Pfam" id="PF01764">
    <property type="entry name" value="Lipase_3"/>
    <property type="match status" value="1"/>
</dbReference>
<dbReference type="Proteomes" id="UP001152797">
    <property type="component" value="Unassembled WGS sequence"/>
</dbReference>
<evidence type="ECO:0000313" key="7">
    <source>
        <dbReference type="Proteomes" id="UP001152797"/>
    </source>
</evidence>
<evidence type="ECO:0000313" key="6">
    <source>
        <dbReference type="EMBL" id="CAL4807467.1"/>
    </source>
</evidence>
<dbReference type="EMBL" id="CAMXCT030006793">
    <property type="protein sequence ID" value="CAL4807467.1"/>
    <property type="molecule type" value="Genomic_DNA"/>
</dbReference>
<feature type="domain" description="Dynamin N-terminal" evidence="2">
    <location>
        <begin position="524"/>
        <end position="675"/>
    </location>
</feature>